<evidence type="ECO:0000256" key="2">
    <source>
        <dbReference type="ARBA" id="ARBA00012483"/>
    </source>
</evidence>
<dbReference type="Gene3D" id="3.30.40.10">
    <property type="entry name" value="Zinc/RING finger domain, C3HC4 (zinc finger)"/>
    <property type="match status" value="1"/>
</dbReference>
<evidence type="ECO:0000313" key="10">
    <source>
        <dbReference type="EMBL" id="EEQ99097.1"/>
    </source>
</evidence>
<evidence type="ECO:0000256" key="8">
    <source>
        <dbReference type="PROSITE-ProRule" id="PRU00175"/>
    </source>
</evidence>
<dbReference type="Proteomes" id="UP000007800">
    <property type="component" value="Unassembled WGS sequence"/>
</dbReference>
<protein>
    <recommendedName>
        <fullName evidence="2">RING-type E3 ubiquitin transferase</fullName>
        <ecNumber evidence="2">2.3.2.27</ecNumber>
    </recommendedName>
</protein>
<keyword evidence="4" id="KW-0479">Metal-binding</keyword>
<evidence type="ECO:0000313" key="11">
    <source>
        <dbReference type="Proteomes" id="UP000007800"/>
    </source>
</evidence>
<organism evidence="11">
    <name type="scientific">Perkinsus marinus (strain ATCC 50983 / TXsc)</name>
    <dbReference type="NCBI Taxonomy" id="423536"/>
    <lineage>
        <taxon>Eukaryota</taxon>
        <taxon>Sar</taxon>
        <taxon>Alveolata</taxon>
        <taxon>Perkinsozoa</taxon>
        <taxon>Perkinsea</taxon>
        <taxon>Perkinsida</taxon>
        <taxon>Perkinsidae</taxon>
        <taxon>Perkinsus</taxon>
    </lineage>
</organism>
<dbReference type="PANTHER" id="PTHR22937:SF65">
    <property type="entry name" value="E3 UBIQUITIN-PROTEIN LIGASE ARK2C"/>
    <property type="match status" value="1"/>
</dbReference>
<sequence>IDDGEIAALHQEWNEWLKKDCEDLHGSDLTGDEEPCAICLFDYTFDDEIVRLPCGHEYHADCIQLLFASFPRNGTLYHRCPLCRVEIGRVEHMSQSSHHTTVDASP</sequence>
<dbReference type="SUPFAM" id="SSF57850">
    <property type="entry name" value="RING/U-box"/>
    <property type="match status" value="1"/>
</dbReference>
<gene>
    <name evidence="10" type="ORF">Pmar_PMAR019745</name>
</gene>
<evidence type="ECO:0000259" key="9">
    <source>
        <dbReference type="PROSITE" id="PS50089"/>
    </source>
</evidence>
<dbReference type="OrthoDB" id="438722at2759"/>
<dbReference type="RefSeq" id="XP_002766380.1">
    <property type="nucleotide sequence ID" value="XM_002766334.1"/>
</dbReference>
<dbReference type="GeneID" id="9044421"/>
<feature type="non-terminal residue" evidence="10">
    <location>
        <position position="106"/>
    </location>
</feature>
<dbReference type="InterPro" id="IPR013083">
    <property type="entry name" value="Znf_RING/FYVE/PHD"/>
</dbReference>
<evidence type="ECO:0000256" key="3">
    <source>
        <dbReference type="ARBA" id="ARBA00022679"/>
    </source>
</evidence>
<dbReference type="InterPro" id="IPR001841">
    <property type="entry name" value="Znf_RING"/>
</dbReference>
<name>C5LW27_PERM5</name>
<dbReference type="GO" id="GO:0008270">
    <property type="term" value="F:zinc ion binding"/>
    <property type="evidence" value="ECO:0007669"/>
    <property type="project" value="UniProtKB-KW"/>
</dbReference>
<keyword evidence="11" id="KW-1185">Reference proteome</keyword>
<evidence type="ECO:0000256" key="5">
    <source>
        <dbReference type="ARBA" id="ARBA00022771"/>
    </source>
</evidence>
<accession>C5LW27</accession>
<dbReference type="AlphaFoldDB" id="C5LW27"/>
<keyword evidence="7" id="KW-0862">Zinc</keyword>
<dbReference type="EC" id="2.3.2.27" evidence="2"/>
<dbReference type="InParanoid" id="C5LW27"/>
<evidence type="ECO:0000256" key="4">
    <source>
        <dbReference type="ARBA" id="ARBA00022723"/>
    </source>
</evidence>
<comment type="catalytic activity">
    <reaction evidence="1">
        <text>S-ubiquitinyl-[E2 ubiquitin-conjugating enzyme]-L-cysteine + [acceptor protein]-L-lysine = [E2 ubiquitin-conjugating enzyme]-L-cysteine + N(6)-ubiquitinyl-[acceptor protein]-L-lysine.</text>
        <dbReference type="EC" id="2.3.2.27"/>
    </reaction>
</comment>
<keyword evidence="6" id="KW-0833">Ubl conjugation pathway</keyword>
<dbReference type="GO" id="GO:0061630">
    <property type="term" value="F:ubiquitin protein ligase activity"/>
    <property type="evidence" value="ECO:0007669"/>
    <property type="project" value="UniProtKB-EC"/>
</dbReference>
<keyword evidence="3" id="KW-0808">Transferase</keyword>
<proteinExistence type="predicted"/>
<evidence type="ECO:0000256" key="7">
    <source>
        <dbReference type="ARBA" id="ARBA00022833"/>
    </source>
</evidence>
<evidence type="ECO:0000256" key="1">
    <source>
        <dbReference type="ARBA" id="ARBA00000900"/>
    </source>
</evidence>
<evidence type="ECO:0000256" key="6">
    <source>
        <dbReference type="ARBA" id="ARBA00022786"/>
    </source>
</evidence>
<dbReference type="PROSITE" id="PS50089">
    <property type="entry name" value="ZF_RING_2"/>
    <property type="match status" value="1"/>
</dbReference>
<reference evidence="10 11" key="1">
    <citation type="submission" date="2008-07" db="EMBL/GenBank/DDBJ databases">
        <authorList>
            <person name="El-Sayed N."/>
            <person name="Caler E."/>
            <person name="Inman J."/>
            <person name="Amedeo P."/>
            <person name="Hass B."/>
            <person name="Wortman J."/>
        </authorList>
    </citation>
    <scope>NUCLEOTIDE SEQUENCE [LARGE SCALE GENOMIC DNA]</scope>
    <source>
        <strain evidence="11">ATCC 50983 / TXsc</strain>
    </source>
</reference>
<dbReference type="EMBL" id="GG686046">
    <property type="protein sequence ID" value="EEQ99097.1"/>
    <property type="molecule type" value="Genomic_DNA"/>
</dbReference>
<dbReference type="Pfam" id="PF13639">
    <property type="entry name" value="zf-RING_2"/>
    <property type="match status" value="1"/>
</dbReference>
<keyword evidence="5 8" id="KW-0863">Zinc-finger</keyword>
<dbReference type="PANTHER" id="PTHR22937">
    <property type="entry name" value="E3 UBIQUITIN-PROTEIN LIGASE RNF165"/>
    <property type="match status" value="1"/>
</dbReference>
<feature type="non-terminal residue" evidence="10">
    <location>
        <position position="1"/>
    </location>
</feature>
<dbReference type="InterPro" id="IPR045191">
    <property type="entry name" value="MBR1/2-like"/>
</dbReference>
<feature type="domain" description="RING-type" evidence="9">
    <location>
        <begin position="36"/>
        <end position="84"/>
    </location>
</feature>
<dbReference type="SMART" id="SM00184">
    <property type="entry name" value="RING"/>
    <property type="match status" value="1"/>
</dbReference>